<dbReference type="SUPFAM" id="SSF48452">
    <property type="entry name" value="TPR-like"/>
    <property type="match status" value="1"/>
</dbReference>
<dbReference type="OrthoDB" id="9781691at2"/>
<dbReference type="Gene3D" id="1.25.40.10">
    <property type="entry name" value="Tetratricopeptide repeat domain"/>
    <property type="match status" value="1"/>
</dbReference>
<dbReference type="InterPro" id="IPR011990">
    <property type="entry name" value="TPR-like_helical_dom_sf"/>
</dbReference>
<dbReference type="AlphaFoldDB" id="A0A4P7SIS6"/>
<accession>A0A4P7SIS6</accession>
<evidence type="ECO:0000259" key="1">
    <source>
        <dbReference type="Pfam" id="PF18276"/>
    </source>
</evidence>
<sequence length="1198" mass="126389">MSTSSAVLLYSAHPAVTALTAETTLAARSPRTRVLPDVRAEVERAHALVLAGDHAGAAQVYHAVRTRIFRLLHAGGPTPLAGVSDHFAAPHDVRHLPAMVAAAAVLMADLVPGDPEQPVVDPGLDRADLGAFAGAATALPRTGPVDAPAYATQAVLGRAAFDTGDYTGAMKRFSAAADAADGDPGARATLLLDAGAAAVQAGHAQEAGRLLTAALEGFRQTDDALGAAQASHNLAVVAAGAGEVETAKKAFQEADDRSRAAAGSAGRAVDVIDRLGRSGTGTRALRLADGSTAEPVVTGTGAGGAAAGARRVVVDGARPLRATATADQGATAVLARTDLAEALAGVTGAPGVVVDEAPGSVDLGDLLGRGATVVLRDPLAPTVWSTRPLAGAVEAAERAVTYTTGVVRGSTVTPLSWSAAEAPRVEDLLDAAYRPRLAATSHRDLRAALLSVVDVSVHLAHLYYYVVPVGLAEAYAGLGEWATARTWLYRAADYPYLNTRLEGPVLWARIARTHLDEGDTRYKEDEPAAALAAYGGVVAADGGPGDAPLRTHPALAGTGTLVAALLADPAALPDGLDPGTGALVLDVAARVRQLTAGLDWFGLPASVVPPFTFDYLQNASRFLAQQAQAAERDLIQFMERYDSGRLTRLQAQQAAAGAAADAAVAAQQAHAAQAEVELAQTARDLAQTRHDHAVDARSSYATMTAEQIALETEMAWYSSQNEWELDNPIPGDGRDIHEVIAADRHRLGEISRDHELMRMQQNADELAIAEQQAGDQVALSQARAQAAALQSQAAALRRVQAQELAAAFEASAFTPEVWKALADFMRAQAQRYLYWATRVARLMERAYEFDYDAAVDRVRTDYSAGAVDGMLGSDQLLADIDYFTYDRITRTTHKTVRASREVSLAGSYPFAFAGFRRTGAVAFDTLLADLERSYPGSYNHRIQAVEVEVVGLVPSHGLRGTLTNSGVSQYRALDGSTKWRLQNVDTMLLSSYARDDAVVFRPRPELLGVFEGVGMASGWTLRYPPHVNDVDYRFLVDVRVTFHFEAQFDRALEATVRALPVPAEQLRATTSSSLRNDRPDRFYLFTTQGSTTLTFGPEHLPHHHLDPVVRTVAVQLLPGAGPLPSVPLTITAPGGATADVVPDGDGRVASDDPALAVLAGADVLGEWGLSTTADAADRGAVHDVLLFVEYDFTARDAS</sequence>
<reference evidence="2 3" key="1">
    <citation type="submission" date="2019-04" db="EMBL/GenBank/DDBJ databases">
        <title>Isolation and identification of Cellulomonas shaoxiangyii sp. Nov. isolated from feces of the Tibetan antelopes (Pantholops hodgsonii) in the Qinghai-Tibet plateau of China.</title>
        <authorList>
            <person name="Tian Z."/>
        </authorList>
    </citation>
    <scope>NUCLEOTIDE SEQUENCE [LARGE SCALE GENOMIC DNA]</scope>
    <source>
        <strain evidence="2 3">Z28</strain>
    </source>
</reference>
<name>A0A4P7SIS6_9CELL</name>
<proteinExistence type="predicted"/>
<evidence type="ECO:0000313" key="2">
    <source>
        <dbReference type="EMBL" id="QCB93558.1"/>
    </source>
</evidence>
<organism evidence="2 3">
    <name type="scientific">Cellulomonas shaoxiangyii</name>
    <dbReference type="NCBI Taxonomy" id="2566013"/>
    <lineage>
        <taxon>Bacteria</taxon>
        <taxon>Bacillati</taxon>
        <taxon>Actinomycetota</taxon>
        <taxon>Actinomycetes</taxon>
        <taxon>Micrococcales</taxon>
        <taxon>Cellulomonadaceae</taxon>
        <taxon>Cellulomonas</taxon>
    </lineage>
</organism>
<protein>
    <recommendedName>
        <fullName evidence="1">Tc toxin complex TcA C-terminal TcB-binding domain-containing protein</fullName>
    </recommendedName>
</protein>
<feature type="domain" description="Tc toxin complex TcA C-terminal TcB-binding" evidence="1">
    <location>
        <begin position="776"/>
        <end position="1045"/>
    </location>
</feature>
<evidence type="ECO:0000313" key="3">
    <source>
        <dbReference type="Proteomes" id="UP000296469"/>
    </source>
</evidence>
<dbReference type="KEGG" id="celz:E5225_08280"/>
<dbReference type="InterPro" id="IPR040840">
    <property type="entry name" value="TcA_TcB_BD"/>
</dbReference>
<keyword evidence="3" id="KW-1185">Reference proteome</keyword>
<dbReference type="Proteomes" id="UP000296469">
    <property type="component" value="Chromosome"/>
</dbReference>
<dbReference type="Pfam" id="PF18276">
    <property type="entry name" value="TcA_TcB_BD"/>
    <property type="match status" value="1"/>
</dbReference>
<dbReference type="EMBL" id="CP039291">
    <property type="protein sequence ID" value="QCB93558.1"/>
    <property type="molecule type" value="Genomic_DNA"/>
</dbReference>
<gene>
    <name evidence="2" type="ORF">E5225_08280</name>
</gene>
<dbReference type="RefSeq" id="WP_135971829.1">
    <property type="nucleotide sequence ID" value="NZ_CP039291.1"/>
</dbReference>